<comment type="caution">
    <text evidence="1">The sequence shown here is derived from an EMBL/GenBank/DDBJ whole genome shotgun (WGS) entry which is preliminary data.</text>
</comment>
<name>A0A9P7BI11_9ASCO</name>
<evidence type="ECO:0000313" key="1">
    <source>
        <dbReference type="EMBL" id="KAG0691310.1"/>
    </source>
</evidence>
<organism evidence="1 2">
    <name type="scientific">Pichia californica</name>
    <dbReference type="NCBI Taxonomy" id="460514"/>
    <lineage>
        <taxon>Eukaryota</taxon>
        <taxon>Fungi</taxon>
        <taxon>Dikarya</taxon>
        <taxon>Ascomycota</taxon>
        <taxon>Saccharomycotina</taxon>
        <taxon>Pichiomycetes</taxon>
        <taxon>Pichiales</taxon>
        <taxon>Pichiaceae</taxon>
        <taxon>Pichia</taxon>
    </lineage>
</organism>
<keyword evidence="2" id="KW-1185">Reference proteome</keyword>
<evidence type="ECO:0000313" key="2">
    <source>
        <dbReference type="Proteomes" id="UP000697127"/>
    </source>
</evidence>
<gene>
    <name evidence="1" type="ORF">C6P40_002701</name>
</gene>
<proteinExistence type="predicted"/>
<sequence>MAKHLDLDHSEEDKIKFIRWKVEPNTLLKLRASSEIEKTDIFCSRIHHHVETKKNSISENQILILSTSKDSISNINLTLDSKFKKKQNIDKFTFKEIISNLINKKYKNWKILDEYEVKRIEELLIKQSDTLKISYTKLKSSIGLIGAVSIKSLENMNKDELLVRFGMDKEDSLKLKKIVGNDFYLTYSQLIEEAKNLPNLIKLLEKYKYIFIANFHNLMEGEAEFISEIGKGKHITVMANDITTVKPKLFEMNWNNINSNYSNANLFEVNLKNKRNNGVKVSSTEYIKYQTKIYQKSTQTVKNESATYVLDQILSQKISSSNNETIVDIAMSILENKRSDRPFLQLMSLIPGFDESFLKEFCKLVSSENNSIYDFLIKYQDSLSDKTKSKLLPILNCLSSVESTLIRTKSNSIRKIS</sequence>
<dbReference type="EMBL" id="PUHW01000003">
    <property type="protein sequence ID" value="KAG0691310.1"/>
    <property type="molecule type" value="Genomic_DNA"/>
</dbReference>
<reference evidence="1" key="1">
    <citation type="submission" date="2020-11" db="EMBL/GenBank/DDBJ databases">
        <title>Kefir isolates.</title>
        <authorList>
            <person name="Marcisauskas S."/>
            <person name="Kim Y."/>
            <person name="Blasche S."/>
        </authorList>
    </citation>
    <scope>NUCLEOTIDE SEQUENCE</scope>
    <source>
        <strain evidence="1">Olga-1</strain>
    </source>
</reference>
<dbReference type="Proteomes" id="UP000697127">
    <property type="component" value="Unassembled WGS sequence"/>
</dbReference>
<accession>A0A9P7BI11</accession>
<dbReference type="AlphaFoldDB" id="A0A9P7BI11"/>
<protein>
    <submittedName>
        <fullName evidence="1">Uncharacterized protein</fullName>
    </submittedName>
</protein>